<keyword evidence="3" id="KW-0472">Membrane</keyword>
<evidence type="ECO:0000256" key="1">
    <source>
        <dbReference type="ARBA" id="ARBA00001954"/>
    </source>
</evidence>
<dbReference type="InterPro" id="IPR054681">
    <property type="entry name" value="CrtW-like"/>
</dbReference>
<feature type="domain" description="Fatty acid desaturase" evidence="4">
    <location>
        <begin position="157"/>
        <end position="253"/>
    </location>
</feature>
<feature type="transmembrane region" description="Helical" evidence="3">
    <location>
        <begin position="178"/>
        <end position="199"/>
    </location>
</feature>
<proteinExistence type="inferred from homology"/>
<feature type="transmembrane region" description="Helical" evidence="3">
    <location>
        <begin position="56"/>
        <end position="75"/>
    </location>
</feature>
<keyword evidence="3" id="KW-0812">Transmembrane</keyword>
<evidence type="ECO:0000313" key="6">
    <source>
        <dbReference type="Proteomes" id="UP001212499"/>
    </source>
</evidence>
<name>A0ABT5AW54_9CYAN</name>
<comment type="cofactor">
    <cofactor evidence="1">
        <name>Fe(2+)</name>
        <dbReference type="ChEBI" id="CHEBI:29033"/>
    </cofactor>
</comment>
<accession>A0ABT5AW54</accession>
<dbReference type="RefSeq" id="WP_271734206.1">
    <property type="nucleotide sequence ID" value="NZ_JANQDP010000181.1"/>
</dbReference>
<keyword evidence="3" id="KW-1133">Transmembrane helix</keyword>
<comment type="similarity">
    <text evidence="2">Belongs to the fatty acid desaturase type 2 family.</text>
</comment>
<evidence type="ECO:0000259" key="4">
    <source>
        <dbReference type="Pfam" id="PF00487"/>
    </source>
</evidence>
<organism evidence="5 6">
    <name type="scientific">Anabaenopsis arnoldii</name>
    <dbReference type="NCBI Taxonomy" id="2152938"/>
    <lineage>
        <taxon>Bacteria</taxon>
        <taxon>Bacillati</taxon>
        <taxon>Cyanobacteriota</taxon>
        <taxon>Cyanophyceae</taxon>
        <taxon>Nostocales</taxon>
        <taxon>Nodulariaceae</taxon>
        <taxon>Anabaenopsis</taxon>
    </lineage>
</organism>
<dbReference type="InterPro" id="IPR005804">
    <property type="entry name" value="FA_desaturase_dom"/>
</dbReference>
<dbReference type="EC" id="1.14.19.-" evidence="5"/>
<dbReference type="EMBL" id="JAQMUH010000173">
    <property type="protein sequence ID" value="MDB9540943.1"/>
    <property type="molecule type" value="Genomic_DNA"/>
</dbReference>
<dbReference type="Pfam" id="PF00487">
    <property type="entry name" value="FA_desaturase"/>
    <property type="match status" value="1"/>
</dbReference>
<evidence type="ECO:0000256" key="2">
    <source>
        <dbReference type="ARBA" id="ARBA00008749"/>
    </source>
</evidence>
<dbReference type="Proteomes" id="UP001212499">
    <property type="component" value="Unassembled WGS sequence"/>
</dbReference>
<protein>
    <submittedName>
        <fullName evidence="5">Fatty acid desaturase</fullName>
        <ecNumber evidence="5">1.14.19.-</ecNumber>
    </submittedName>
</protein>
<feature type="transmembrane region" description="Helical" evidence="3">
    <location>
        <begin position="24"/>
        <end position="49"/>
    </location>
</feature>
<evidence type="ECO:0000256" key="3">
    <source>
        <dbReference type="SAM" id="Phobius"/>
    </source>
</evidence>
<dbReference type="GO" id="GO:0016491">
    <property type="term" value="F:oxidoreductase activity"/>
    <property type="evidence" value="ECO:0007669"/>
    <property type="project" value="UniProtKB-KW"/>
</dbReference>
<evidence type="ECO:0000313" key="5">
    <source>
        <dbReference type="EMBL" id="MDB9540943.1"/>
    </source>
</evidence>
<sequence length="265" mass="31241">MFQLEPLPLPDKKISTTAAVSSKFLFRGILVAIAIMTIWAISLGVLLYIDISQWKIWLLLPMILWQTFLYTGLFITAHDAMHGVIFPKNLKINHFIGSLCLFLYGLLSYPKLLKKHWLHHHNPATAKDPDFHNGKYKNFLAWYLYFMKGYWSWGQIITLMIIYNLGKYIGHLPEDNLNYFWVIPSILSSLQLFYFGTFLPHSEPLGGYQNPHRSQTISRPIWWSFITCYHFGYHYEHHEYPHLPWWQLPQIYQVFNSGNGGRTDK</sequence>
<reference evidence="5 6" key="1">
    <citation type="submission" date="2023-01" db="EMBL/GenBank/DDBJ databases">
        <title>Genomes from the Australian National Cyanobacteria Reference Collection.</title>
        <authorList>
            <person name="Willis A."/>
            <person name="Lee E.M.F."/>
        </authorList>
    </citation>
    <scope>NUCLEOTIDE SEQUENCE [LARGE SCALE GENOMIC DNA]</scope>
    <source>
        <strain evidence="5 6">CS-1033</strain>
    </source>
</reference>
<gene>
    <name evidence="5" type="ORF">PN457_14985</name>
</gene>
<feature type="transmembrane region" description="Helical" evidence="3">
    <location>
        <begin position="95"/>
        <end position="113"/>
    </location>
</feature>
<feature type="transmembrane region" description="Helical" evidence="3">
    <location>
        <begin position="142"/>
        <end position="166"/>
    </location>
</feature>
<keyword evidence="5" id="KW-0560">Oxidoreductase</keyword>
<comment type="caution">
    <text evidence="5">The sequence shown here is derived from an EMBL/GenBank/DDBJ whole genome shotgun (WGS) entry which is preliminary data.</text>
</comment>
<keyword evidence="6" id="KW-1185">Reference proteome</keyword>
<dbReference type="NCBIfam" id="NF045690">
    <property type="entry name" value="BCarotKetCrtW"/>
    <property type="match status" value="1"/>
</dbReference>